<feature type="compositionally biased region" description="Polar residues" evidence="2">
    <location>
        <begin position="267"/>
        <end position="279"/>
    </location>
</feature>
<feature type="coiled-coil region" evidence="1">
    <location>
        <begin position="1598"/>
        <end position="1625"/>
    </location>
</feature>
<dbReference type="SUPFAM" id="SSF50156">
    <property type="entry name" value="PDZ domain-like"/>
    <property type="match status" value="1"/>
</dbReference>
<evidence type="ECO:0000313" key="3">
    <source>
        <dbReference type="EMBL" id="EEC46341.1"/>
    </source>
</evidence>
<evidence type="ECO:0008006" key="5">
    <source>
        <dbReference type="Google" id="ProtNLM"/>
    </source>
</evidence>
<reference evidence="4" key="2">
    <citation type="submission" date="2008-08" db="EMBL/GenBank/DDBJ databases">
        <authorList>
            <consortium name="Diatom Consortium"/>
            <person name="Grigoriev I."/>
            <person name="Grimwood J."/>
            <person name="Kuo A."/>
            <person name="Otillar R.P."/>
            <person name="Salamov A."/>
            <person name="Detter J.C."/>
            <person name="Lindquist E."/>
            <person name="Shapiro H."/>
            <person name="Lucas S."/>
            <person name="Glavina del Rio T."/>
            <person name="Pitluck S."/>
            <person name="Rokhsar D."/>
            <person name="Bowler C."/>
        </authorList>
    </citation>
    <scope>GENOME REANNOTATION</scope>
    <source>
        <strain evidence="4">CCAP 1055/1</strain>
    </source>
</reference>
<reference evidence="3 4" key="1">
    <citation type="journal article" date="2008" name="Nature">
        <title>The Phaeodactylum genome reveals the evolutionary history of diatom genomes.</title>
        <authorList>
            <person name="Bowler C."/>
            <person name="Allen A.E."/>
            <person name="Badger J.H."/>
            <person name="Grimwood J."/>
            <person name="Jabbari K."/>
            <person name="Kuo A."/>
            <person name="Maheswari U."/>
            <person name="Martens C."/>
            <person name="Maumus F."/>
            <person name="Otillar R.P."/>
            <person name="Rayko E."/>
            <person name="Salamov A."/>
            <person name="Vandepoele K."/>
            <person name="Beszteri B."/>
            <person name="Gruber A."/>
            <person name="Heijde M."/>
            <person name="Katinka M."/>
            <person name="Mock T."/>
            <person name="Valentin K."/>
            <person name="Verret F."/>
            <person name="Berges J.A."/>
            <person name="Brownlee C."/>
            <person name="Cadoret J.P."/>
            <person name="Chiovitti A."/>
            <person name="Choi C.J."/>
            <person name="Coesel S."/>
            <person name="De Martino A."/>
            <person name="Detter J.C."/>
            <person name="Durkin C."/>
            <person name="Falciatore A."/>
            <person name="Fournet J."/>
            <person name="Haruta M."/>
            <person name="Huysman M.J."/>
            <person name="Jenkins B.D."/>
            <person name="Jiroutova K."/>
            <person name="Jorgensen R.E."/>
            <person name="Joubert Y."/>
            <person name="Kaplan A."/>
            <person name="Kroger N."/>
            <person name="Kroth P.G."/>
            <person name="La Roche J."/>
            <person name="Lindquist E."/>
            <person name="Lommer M."/>
            <person name="Martin-Jezequel V."/>
            <person name="Lopez P.J."/>
            <person name="Lucas S."/>
            <person name="Mangogna M."/>
            <person name="McGinnis K."/>
            <person name="Medlin L.K."/>
            <person name="Montsant A."/>
            <person name="Oudot-Le Secq M.P."/>
            <person name="Napoli C."/>
            <person name="Obornik M."/>
            <person name="Parker M.S."/>
            <person name="Petit J.L."/>
            <person name="Porcel B.M."/>
            <person name="Poulsen N."/>
            <person name="Robison M."/>
            <person name="Rychlewski L."/>
            <person name="Rynearson T.A."/>
            <person name="Schmutz J."/>
            <person name="Shapiro H."/>
            <person name="Siaut M."/>
            <person name="Stanley M."/>
            <person name="Sussman M.R."/>
            <person name="Taylor A.R."/>
            <person name="Vardi A."/>
            <person name="von Dassow P."/>
            <person name="Vyverman W."/>
            <person name="Willis A."/>
            <person name="Wyrwicz L.S."/>
            <person name="Rokhsar D.S."/>
            <person name="Weissenbach J."/>
            <person name="Armbrust E.V."/>
            <person name="Green B.R."/>
            <person name="Van de Peer Y."/>
            <person name="Grigoriev I.V."/>
        </authorList>
    </citation>
    <scope>NUCLEOTIDE SEQUENCE [LARGE SCALE GENOMIC DNA]</scope>
    <source>
        <strain evidence="3 4">CCAP 1055/1</strain>
    </source>
</reference>
<feature type="region of interest" description="Disordered" evidence="2">
    <location>
        <begin position="1265"/>
        <end position="1302"/>
    </location>
</feature>
<feature type="region of interest" description="Disordered" evidence="2">
    <location>
        <begin position="934"/>
        <end position="961"/>
    </location>
</feature>
<dbReference type="RefSeq" id="XP_002182440.1">
    <property type="nucleotide sequence ID" value="XM_002182404.1"/>
</dbReference>
<organism evidence="3 4">
    <name type="scientific">Phaeodactylum tricornutum (strain CCAP 1055/1)</name>
    <dbReference type="NCBI Taxonomy" id="556484"/>
    <lineage>
        <taxon>Eukaryota</taxon>
        <taxon>Sar</taxon>
        <taxon>Stramenopiles</taxon>
        <taxon>Ochrophyta</taxon>
        <taxon>Bacillariophyta</taxon>
        <taxon>Bacillariophyceae</taxon>
        <taxon>Bacillariophycidae</taxon>
        <taxon>Naviculales</taxon>
        <taxon>Phaeodactylaceae</taxon>
        <taxon>Phaeodactylum</taxon>
    </lineage>
</organism>
<feature type="compositionally biased region" description="Polar residues" evidence="2">
    <location>
        <begin position="1851"/>
        <end position="1861"/>
    </location>
</feature>
<feature type="compositionally biased region" description="Polar residues" evidence="2">
    <location>
        <begin position="891"/>
        <end position="904"/>
    </location>
</feature>
<feature type="compositionally biased region" description="Acidic residues" evidence="2">
    <location>
        <begin position="992"/>
        <end position="1007"/>
    </location>
</feature>
<evidence type="ECO:0000313" key="4">
    <source>
        <dbReference type="Proteomes" id="UP000000759"/>
    </source>
</evidence>
<feature type="compositionally biased region" description="Low complexity" evidence="2">
    <location>
        <begin position="580"/>
        <end position="593"/>
    </location>
</feature>
<sequence>MAPLATHQSELDFLQTQLSALASEGDRLTSSFTYGQEATTKLPDPPLASQFVRQQAHRVRASERHLLHLTEQILQYRRKVVDDDQDDTDRPQPMTLTELAHVVRSIHHLETQQIARLEELWAHLDKDAQQGSTPLPSPNNPIEDPSTSYPWSMKGPLDAVEETDNETDRTARSSRSSGFGSAQSRRYRTDSLRTPSTPSGHSVRLSTSTTKTLERRGLLRHSTGTQPERPSPASRPNPLFQQAFAALEHKLATELHQINGKVTPHVQSVETDTTTNTNKGFDYNYNKENNAVSDTDEEKSMLDGSLDETEPLPPHSDPTTQSISSASESSDIFDDDDDDHGTYDDSAMYCPTLVAPPHRSLTRAVGTTPQTAGDAHDVTHIEVDVTASPSNTNLTMDVTTLYDEDELLDHSATSDHLLDASFASTETPILDRYRLDPDDEFPNGFKVVPNRRGQHHRKRSVGSSETPILDRYRLDPDDESPNGFRVVPNRRGQHHCGKGHDASRKSLRNEGNHAAEESPTVSTRRGSSRRAYRKTPFPTQKRTPLEPLIDENEVLESDNDASFDKPQFPEGAGMTPRRPSMNLSSSMRRWSSSPATEYPASGYGSGRASLPTSLLYATAQLSTPRPPPLATRTQSTIPPLRPKASLSEHQSSRSAYLIPPIGDAEYNEAPRVVRMQVALNDVQLAVSALNEVLAVAQSRSPKSVRYIREEEAKSILEPLGLDGRKSKSILMSLCHWRRLVMHREEHGIVFTIFRVVCSFQICAKYYWFAGWISLLPTIGTDSDPPHPRLWSANLVAWYCGCARLLLMTDAPCSSAREQSIPSSATKPATNAGAGLVQQLLFPGFTDAGSDDTFQAPSPSSLPSDGNLEPTNPSEVTVVSEEAPTEIHENLTRNQSRAGESSRLVSTNAVRLPRSIDTPTTTTMDTMVSHFPPFFATTKPSRPTTTLACTSPSDPVSPPRVPRVGVPATLTSSIVVGTGLSNPVETADHSLADDDDDDDHSIDSDDSDDLQRKETNDTENVFGDDTATIDATVTRPLNIPLDEAMQQRALHGLDYPIDNHDHWEEEANPSQTDFGKQLMFQRNMETSSDVLSTASEMGTVIGIERMHDIEAMEAPSMERPETKTPKVVAAQSPRIYSSSPDDELYLEKIWDADALNLPMLDPAQRTFPQKPAGCARGEVYNFDNSQVRKLDKASTILSSAIRRIGSGLTGASGHGPKHSASAPSTPRTLAVRRGYPFSSPHTACEISPSKTPSSFLLRSPGSLAHLAAHSHSRRKSRQDPSPRAASGFFWERPRPTNRGGESQLPERRVRIMSDYSPPVNADTSLELQTPQRIKLEREDALDILTCLVERGVAFNEPFQPSPTKINNGNARDFLIERKPVQRFESADIDQVIRHLKQLSERDRDADGEKGEIEHAHMDVLEELVRSHEYALEMNRASQSAASWLKSIGRSQPDTREEEGKHSSSNSDVDDKNFDRVTSKENHSAGEGAAECMDFVTTKAMLNSARMKLKEKAIYADRLNEELAKCRAEIGRLKSASHSISFRSPNRSILDQSEDVSVEEEEAEEAIERSTESGFPLDKTDDYLNFDTSFLQHTADSPLLLEEQSELNKYKTALEKANEQIRILYEDLQSGSEVRGMAKTKAPIVVVESPPSSPRKVESPSNKEERMVNVRMLDAENFVTEWDGITPPLPPPPDHDHQVRDGFVMHVLPLLLRRADIRVDVKTRTHRRTTYDLAIAVESLSPSGFDATHLDLNRHLETRSARSDVGSASVACSAATTAITTNIPTAGVRPQLLASSLGLNTNITPRNSEPRDNISSRLSYDEMSESISTRAQPGLMSTLGGALGGLLTRRKSTPGSTLYSTQPFPRGPGDSIAEGAVVTTIPEEGSNNLQHAEDDNDDEEGQPYHRLVSAPAGRIGVTFVDFRGHAMVSDVATDSPLGGWIFPSDILIAIDELPVSGMRIRDIIKILKDRHSRQRALRVISSHTMNDAMLASNLLNDSASDIH</sequence>
<feature type="region of interest" description="Disordered" evidence="2">
    <location>
        <begin position="979"/>
        <end position="1021"/>
    </location>
</feature>
<feature type="compositionally biased region" description="Basic and acidic residues" evidence="2">
    <location>
        <begin position="1467"/>
        <end position="1482"/>
    </location>
</feature>
<dbReference type="OrthoDB" id="49612at2759"/>
<dbReference type="KEGG" id="pti:PHATRDRAFT_48002"/>
<dbReference type="EMBL" id="CM000617">
    <property type="protein sequence ID" value="EEC46341.1"/>
    <property type="molecule type" value="Genomic_DNA"/>
</dbReference>
<feature type="region of interest" description="Disordered" evidence="2">
    <location>
        <begin position="621"/>
        <end position="652"/>
    </location>
</feature>
<feature type="compositionally biased region" description="Acidic residues" evidence="2">
    <location>
        <begin position="548"/>
        <end position="561"/>
    </location>
</feature>
<feature type="region of interest" description="Disordered" evidence="2">
    <location>
        <begin position="851"/>
        <end position="904"/>
    </location>
</feature>
<feature type="region of interest" description="Disordered" evidence="2">
    <location>
        <begin position="128"/>
        <end position="237"/>
    </location>
</feature>
<proteinExistence type="predicted"/>
<feature type="compositionally biased region" description="Basic and acidic residues" evidence="2">
    <location>
        <begin position="498"/>
        <end position="516"/>
    </location>
</feature>
<evidence type="ECO:0000256" key="1">
    <source>
        <dbReference type="SAM" id="Coils"/>
    </source>
</evidence>
<dbReference type="PaxDb" id="2850-Phatr48002"/>
<protein>
    <recommendedName>
        <fullName evidence="5">PDZ domain-containing protein</fullName>
    </recommendedName>
</protein>
<feature type="region of interest" description="Disordered" evidence="2">
    <location>
        <begin position="1206"/>
        <end position="1233"/>
    </location>
</feature>
<feature type="region of interest" description="Disordered" evidence="2">
    <location>
        <begin position="1850"/>
        <end position="1869"/>
    </location>
</feature>
<feature type="compositionally biased region" description="Low complexity" evidence="2">
    <location>
        <begin position="173"/>
        <end position="184"/>
    </location>
</feature>
<keyword evidence="1" id="KW-0175">Coiled coil</keyword>
<gene>
    <name evidence="3" type="ORF">PHATRDRAFT_48002</name>
</gene>
<feature type="region of interest" description="Disordered" evidence="2">
    <location>
        <begin position="267"/>
        <end position="348"/>
    </location>
</feature>
<dbReference type="GeneID" id="7203001"/>
<accession>B7G5M6</accession>
<dbReference type="InParanoid" id="B7G5M6"/>
<keyword evidence="4" id="KW-1185">Reference proteome</keyword>
<feature type="compositionally biased region" description="Polar residues" evidence="2">
    <location>
        <begin position="937"/>
        <end position="949"/>
    </location>
</feature>
<feature type="region of interest" description="Disordered" evidence="2">
    <location>
        <begin position="1444"/>
        <end position="1485"/>
    </location>
</feature>
<feature type="compositionally biased region" description="Polar residues" evidence="2">
    <location>
        <begin position="192"/>
        <end position="211"/>
    </location>
</feature>
<evidence type="ECO:0000256" key="2">
    <source>
        <dbReference type="SAM" id="MobiDB-lite"/>
    </source>
</evidence>
<name>B7G5M6_PHATC</name>
<feature type="compositionally biased region" description="Polar residues" evidence="2">
    <location>
        <begin position="851"/>
        <end position="876"/>
    </location>
</feature>
<feature type="region of interest" description="Disordered" evidence="2">
    <location>
        <begin position="444"/>
        <end position="604"/>
    </location>
</feature>
<dbReference type="InterPro" id="IPR036034">
    <property type="entry name" value="PDZ_sf"/>
</dbReference>
<feature type="compositionally biased region" description="Basic and acidic residues" evidence="2">
    <location>
        <begin position="1451"/>
        <end position="1460"/>
    </location>
</feature>
<dbReference type="Proteomes" id="UP000000759">
    <property type="component" value="Chromosome 15"/>
</dbReference>